<dbReference type="RefSeq" id="WP_311039373.1">
    <property type="nucleotide sequence ID" value="NZ_CP117522.1"/>
</dbReference>
<dbReference type="Gene3D" id="1.10.10.10">
    <property type="entry name" value="Winged helix-like DNA-binding domain superfamily/Winged helix DNA-binding domain"/>
    <property type="match status" value="1"/>
</dbReference>
<keyword evidence="2" id="KW-0808">Transferase</keyword>
<dbReference type="Pfam" id="PF08100">
    <property type="entry name" value="Dimerisation"/>
    <property type="match status" value="1"/>
</dbReference>
<evidence type="ECO:0000256" key="3">
    <source>
        <dbReference type="ARBA" id="ARBA00022691"/>
    </source>
</evidence>
<dbReference type="InterPro" id="IPR029063">
    <property type="entry name" value="SAM-dependent_MTases_sf"/>
</dbReference>
<dbReference type="InterPro" id="IPR036388">
    <property type="entry name" value="WH-like_DNA-bd_sf"/>
</dbReference>
<keyword evidence="3" id="KW-0949">S-adenosyl-L-methionine</keyword>
<dbReference type="SUPFAM" id="SSF53335">
    <property type="entry name" value="S-adenosyl-L-methionine-dependent methyltransferases"/>
    <property type="match status" value="1"/>
</dbReference>
<feature type="domain" description="O-methyltransferase C-terminal" evidence="4">
    <location>
        <begin position="117"/>
        <end position="326"/>
    </location>
</feature>
<name>A0ABY9V882_9ACTN</name>
<gene>
    <name evidence="6" type="ORF">PS467_39725</name>
</gene>
<dbReference type="InterPro" id="IPR012967">
    <property type="entry name" value="COMT_dimerisation"/>
</dbReference>
<dbReference type="Pfam" id="PF00891">
    <property type="entry name" value="Methyltransf_2"/>
    <property type="match status" value="1"/>
</dbReference>
<keyword evidence="1 6" id="KW-0489">Methyltransferase</keyword>
<evidence type="ECO:0000259" key="5">
    <source>
        <dbReference type="Pfam" id="PF08100"/>
    </source>
</evidence>
<keyword evidence="7" id="KW-1185">Reference proteome</keyword>
<dbReference type="GO" id="GO:0032259">
    <property type="term" value="P:methylation"/>
    <property type="evidence" value="ECO:0007669"/>
    <property type="project" value="UniProtKB-KW"/>
</dbReference>
<proteinExistence type="predicted"/>
<dbReference type="CDD" id="cd02440">
    <property type="entry name" value="AdoMet_MTases"/>
    <property type="match status" value="1"/>
</dbReference>
<feature type="domain" description="O-methyltransferase dimerisation" evidence="5">
    <location>
        <begin position="23"/>
        <end position="91"/>
    </location>
</feature>
<dbReference type="PROSITE" id="PS51683">
    <property type="entry name" value="SAM_OMT_II"/>
    <property type="match status" value="1"/>
</dbReference>
<dbReference type="SUPFAM" id="SSF46785">
    <property type="entry name" value="Winged helix' DNA-binding domain"/>
    <property type="match status" value="1"/>
</dbReference>
<evidence type="ECO:0000256" key="2">
    <source>
        <dbReference type="ARBA" id="ARBA00022679"/>
    </source>
</evidence>
<dbReference type="GO" id="GO:0008168">
    <property type="term" value="F:methyltransferase activity"/>
    <property type="evidence" value="ECO:0007669"/>
    <property type="project" value="UniProtKB-KW"/>
</dbReference>
<dbReference type="Gene3D" id="1.20.58.1390">
    <property type="match status" value="1"/>
</dbReference>
<dbReference type="InterPro" id="IPR016461">
    <property type="entry name" value="COMT-like"/>
</dbReference>
<accession>A0ABY9V882</accession>
<dbReference type="PANTHER" id="PTHR43712:SF2">
    <property type="entry name" value="O-METHYLTRANSFERASE CICE"/>
    <property type="match status" value="1"/>
</dbReference>
<dbReference type="EMBL" id="CP117522">
    <property type="protein sequence ID" value="WNF01039.1"/>
    <property type="molecule type" value="Genomic_DNA"/>
</dbReference>
<evidence type="ECO:0000313" key="7">
    <source>
        <dbReference type="Proteomes" id="UP001305606"/>
    </source>
</evidence>
<dbReference type="PIRSF" id="PIRSF005739">
    <property type="entry name" value="O-mtase"/>
    <property type="match status" value="1"/>
</dbReference>
<dbReference type="InterPro" id="IPR001077">
    <property type="entry name" value="COMT_C"/>
</dbReference>
<reference evidence="6 7" key="1">
    <citation type="submission" date="2023-02" db="EMBL/GenBank/DDBJ databases">
        <title>Streptomyces sp. SCA4-21 with antifungal activity against Fusarium oxysporum f. sp. cubense, Streptomyces sp. SCA2-17 with antifungal activity against Fusarium oxysporum f. sp. cubense.</title>
        <authorList>
            <person name="Qi D."/>
        </authorList>
    </citation>
    <scope>NUCLEOTIDE SEQUENCE [LARGE SCALE GENOMIC DNA]</scope>
    <source>
        <strain evidence="6 7">SCA4-21</strain>
    </source>
</reference>
<evidence type="ECO:0000259" key="4">
    <source>
        <dbReference type="Pfam" id="PF00891"/>
    </source>
</evidence>
<evidence type="ECO:0000313" key="6">
    <source>
        <dbReference type="EMBL" id="WNF01039.1"/>
    </source>
</evidence>
<protein>
    <submittedName>
        <fullName evidence="6">Methyltransferase</fullName>
    </submittedName>
</protein>
<evidence type="ECO:0000256" key="1">
    <source>
        <dbReference type="ARBA" id="ARBA00022603"/>
    </source>
</evidence>
<sequence length="347" mass="38135">MSSLREDDPVYERFRFLVNAPALFNAVATAAELDVFALLATSPGATFEEIGAEVPVPAHQLRVLLQAVCATGLLEKEDGRYRNSPVAAELLAPDTPDSWRHILLGWKEVYYPAFARMTEALRAGRNVALDDHPGDEPTLYQRLSHNPELEAVFHRAMSAFTLRSADALVDRPELAGVRHLLDVGGGDGTTSLRLAARYPRLRLTVFDMPSVSALARDNTAPDVSDRVRTHPGDIFADVFPEGADAVLFSHVLEIFAEEQIVHLLRKAYDALPSGGRVFVYGFNVSDDETSGLFSARLGLYFNVLASGQGMAYPAKDYETWLRRVGFTEVRTIGGMPYEHGLTLGTKS</sequence>
<dbReference type="Gene3D" id="3.40.50.150">
    <property type="entry name" value="Vaccinia Virus protein VP39"/>
    <property type="match status" value="1"/>
</dbReference>
<dbReference type="Proteomes" id="UP001305606">
    <property type="component" value="Chromosome"/>
</dbReference>
<organism evidence="6 7">
    <name type="scientific">Streptomyces luomodiensis</name>
    <dbReference type="NCBI Taxonomy" id="3026192"/>
    <lineage>
        <taxon>Bacteria</taxon>
        <taxon>Bacillati</taxon>
        <taxon>Actinomycetota</taxon>
        <taxon>Actinomycetes</taxon>
        <taxon>Kitasatosporales</taxon>
        <taxon>Streptomycetaceae</taxon>
        <taxon>Streptomyces</taxon>
    </lineage>
</organism>
<dbReference type="InterPro" id="IPR036390">
    <property type="entry name" value="WH_DNA-bd_sf"/>
</dbReference>
<dbReference type="PANTHER" id="PTHR43712">
    <property type="entry name" value="PUTATIVE (AFU_ORTHOLOGUE AFUA_4G14580)-RELATED"/>
    <property type="match status" value="1"/>
</dbReference>